<feature type="compositionally biased region" description="Polar residues" evidence="14">
    <location>
        <begin position="897"/>
        <end position="915"/>
    </location>
</feature>
<name>A0A1R1X6S2_9FUNG</name>
<dbReference type="GO" id="GO:0006893">
    <property type="term" value="P:Golgi to plasma membrane transport"/>
    <property type="evidence" value="ECO:0007669"/>
    <property type="project" value="InterPro"/>
</dbReference>
<feature type="transmembrane region" description="Helical" evidence="13">
    <location>
        <begin position="115"/>
        <end position="136"/>
    </location>
</feature>
<dbReference type="GO" id="GO:0006621">
    <property type="term" value="P:protein retention in ER lumen"/>
    <property type="evidence" value="ECO:0007669"/>
    <property type="project" value="InterPro"/>
</dbReference>
<dbReference type="PANTHER" id="PTHR13043">
    <property type="entry name" value="EXOCYST COMPLEX COMPONENT SEC5"/>
    <property type="match status" value="1"/>
</dbReference>
<dbReference type="EMBL" id="LSSM01006671">
    <property type="protein sequence ID" value="OMJ10302.1"/>
    <property type="molecule type" value="Genomic_DNA"/>
</dbReference>
<protein>
    <recommendedName>
        <fullName evidence="13">ER lumen protein-retaining receptor</fullName>
    </recommendedName>
</protein>
<feature type="transmembrane region" description="Helical" evidence="13">
    <location>
        <begin position="148"/>
        <end position="168"/>
    </location>
</feature>
<accession>A0A1R1X6S2</accession>
<keyword evidence="4 13" id="KW-0813">Transport</keyword>
<dbReference type="InterPro" id="IPR000133">
    <property type="entry name" value="ER_ret_rcpt"/>
</dbReference>
<dbReference type="PROSITE" id="PS00951">
    <property type="entry name" value="ER_LUMEN_RECEPTOR_1"/>
    <property type="match status" value="1"/>
</dbReference>
<dbReference type="InterPro" id="IPR029175">
    <property type="entry name" value="EXOC2/Sec5"/>
</dbReference>
<evidence type="ECO:0000256" key="13">
    <source>
        <dbReference type="RuleBase" id="RU000634"/>
    </source>
</evidence>
<dbReference type="PROSITE" id="PS00952">
    <property type="entry name" value="ER_LUMEN_RECEPTOR_2"/>
    <property type="match status" value="1"/>
</dbReference>
<reference evidence="17" key="1">
    <citation type="submission" date="2017-01" db="EMBL/GenBank/DDBJ databases">
        <authorList>
            <person name="Wang Y."/>
            <person name="White M."/>
            <person name="Kvist S."/>
            <person name="Moncalvo J.-M."/>
        </authorList>
    </citation>
    <scope>NUCLEOTIDE SEQUENCE [LARGE SCALE GENOMIC DNA]</scope>
    <source>
        <strain evidence="17">ID-206-W2</strain>
    </source>
</reference>
<dbReference type="InterPro" id="IPR039481">
    <property type="entry name" value="EXOC2/Sec5_N_dom"/>
</dbReference>
<dbReference type="PANTHER" id="PTHR13043:SF1">
    <property type="entry name" value="EXOCYST COMPLEX COMPONENT 2"/>
    <property type="match status" value="1"/>
</dbReference>
<keyword evidence="12 13" id="KW-0675">Receptor</keyword>
<dbReference type="GO" id="GO:0015031">
    <property type="term" value="P:protein transport"/>
    <property type="evidence" value="ECO:0007669"/>
    <property type="project" value="UniProtKB-KW"/>
</dbReference>
<feature type="domain" description="Exocyst complex component EXOC2/Sec5 N-terminal" evidence="15">
    <location>
        <begin position="320"/>
        <end position="1363"/>
    </location>
</feature>
<keyword evidence="9 13" id="KW-0653">Protein transport</keyword>
<proteinExistence type="inferred from homology"/>
<evidence type="ECO:0000256" key="10">
    <source>
        <dbReference type="ARBA" id="ARBA00022989"/>
    </source>
</evidence>
<dbReference type="Proteomes" id="UP000187429">
    <property type="component" value="Unassembled WGS sequence"/>
</dbReference>
<dbReference type="GO" id="GO:0046923">
    <property type="term" value="F:ER retention sequence binding"/>
    <property type="evidence" value="ECO:0007669"/>
    <property type="project" value="InterPro"/>
</dbReference>
<evidence type="ECO:0000256" key="14">
    <source>
        <dbReference type="SAM" id="MobiDB-lite"/>
    </source>
</evidence>
<evidence type="ECO:0000256" key="3">
    <source>
        <dbReference type="ARBA" id="ARBA00010578"/>
    </source>
</evidence>
<gene>
    <name evidence="16" type="ORF">AYI69_g10303</name>
</gene>
<dbReference type="PRINTS" id="PR00660">
    <property type="entry name" value="ERLUMENR"/>
</dbReference>
<keyword evidence="5" id="KW-0268">Exocytosis</keyword>
<comment type="subcellular location">
    <subcellularLocation>
        <location evidence="1 13">Endoplasmic reticulum membrane</location>
        <topology evidence="1 13">Multi-pass membrane protein</topology>
    </subcellularLocation>
</comment>
<keyword evidence="10 13" id="KW-1133">Transmembrane helix</keyword>
<comment type="caution">
    <text evidence="16">The sequence shown here is derived from an EMBL/GenBank/DDBJ whole genome shotgun (WGS) entry which is preliminary data.</text>
</comment>
<evidence type="ECO:0000256" key="2">
    <source>
        <dbReference type="ARBA" id="ARBA00010120"/>
    </source>
</evidence>
<evidence type="ECO:0000256" key="4">
    <source>
        <dbReference type="ARBA" id="ARBA00022448"/>
    </source>
</evidence>
<dbReference type="GO" id="GO:0005789">
    <property type="term" value="C:endoplasmic reticulum membrane"/>
    <property type="evidence" value="ECO:0007669"/>
    <property type="project" value="UniProtKB-SubCell"/>
</dbReference>
<comment type="similarity">
    <text evidence="3">Belongs to the SEC5 family.</text>
</comment>
<feature type="transmembrane region" description="Helical" evidence="13">
    <location>
        <begin position="90"/>
        <end position="109"/>
    </location>
</feature>
<feature type="region of interest" description="Disordered" evidence="14">
    <location>
        <begin position="266"/>
        <end position="296"/>
    </location>
</feature>
<feature type="transmembrane region" description="Helical" evidence="13">
    <location>
        <begin position="180"/>
        <end position="199"/>
    </location>
</feature>
<evidence type="ECO:0000256" key="9">
    <source>
        <dbReference type="ARBA" id="ARBA00022927"/>
    </source>
</evidence>
<evidence type="ECO:0000313" key="17">
    <source>
        <dbReference type="Proteomes" id="UP000187429"/>
    </source>
</evidence>
<keyword evidence="11 13" id="KW-0472">Membrane</keyword>
<sequence length="1365" mass="154452">MNLFRLAADLLHLSSILILLAKIIKTKSCAGISFKSQLLYLIVFLTRYANIFTSYISLYNTVMKIVFISATAYTIYLMKTSLKTTYDSALDTFRIEFLLVGAAIFALVFPDASTVFGVLWSFSIYLEAVAIMPQLFQTQRTGEADTITAHYIFALGGYRALYLLNWVYRYNMENYVDWVAWLAGIVQTLLYADFFYIYFTRVLKGKKFKLPSINLNKDTFLAHYGIESYSLNSWGAPNFDNADSDVLQVIDFKEKFDYAKQSVQNADNDLENSPNDINALNNQNDNISGSGNQKLDSPDIGASDNIQPKMFYVPVYKDVDPLGLKNSIVSTLSDNKDTLDSSDLSHRGKYFVTHKQFSPTDFLTTIHKDASYTELIHGAKALRLAMSHRSEALKVLVKNNFGRFVEAKNKIDLLYEEMKNHSFGEDDEFGTNKFQNAIKKCTDNAEKIYNPIISRRNKADKIRSTLSVVGRYKFFFNLPHSLIELTRMGKFDAAVREYKKGKGLLRQLKFNSGEVGTDLRQATALDFIVDKVWDEVQNSLIELRSSLYLHLSQSYRPLDTQEVVIRHLYDLEVEPEEDPVGFYLKKQYSWISEQMEEVYQTLLKKQKNLSLSIKPILDSSSSEDSIETKINRRAEELKRALHSQGISDYNSDSTVRDEAFAQWRLIFNAIKGISTTIVRCVPDFWRLAESYIDNKYSSDSETARDTSKKDLALTLVENLILKYCCYLFKILFNHAGNADTDSNQDKLKPSARKNSHDTILSIPLKNILLPDFENSAPESELNQIDSLSKPSTNKLANLAPNIQMNLPQTHTLLTGYFMTGIVETIVGSANDISALKISQQSCHILRILVSQLKSGLLYVLCEYWDTDSKTFHLQETWKLRYGTEHWPQFYIPRRRQQTTSNNKISNSDSTSATSVDQATENAAKTLANTDIVPLYLRAQQSILGTIEAICSASSVAPNFSTTYVPSPEFLNADKASSRLCALAYNKTSKVFFDSINSFLDSLHFLAMHGTVDKRINTNSNFISGGSSSGLLISNEGFKSQRSVIEVGSHLKENFCVLATLCNMQAFRMLVIPDLIHSKTVKSILSINLANYVPNLEKLFRKLDELVFGQYAWQKSEYLGVIIKRGILMGGFNWANTQDDVKDILPYVNKALLYLVFVHAEILDLVSDTESSSMQFSKQGSINDFSKGKRNLSQQPLIKRVFQTLYADMLMSLTRSFRTVDSFSNKGLIQATLELLFISQTLSNYSSPATDECYRLLFGYLSQSYSKSLNKTGSKSNQSVLSNSGSQISIDSSLQSKNSNEHDRYQKSSNNTLGLAADCQDEPVGPPDAFSIANPIKLLPRDWELISGLLRKCTRHTSIQFRCFRF</sequence>
<evidence type="ECO:0000259" key="15">
    <source>
        <dbReference type="Pfam" id="PF15469"/>
    </source>
</evidence>
<keyword evidence="6 13" id="KW-0812">Transmembrane</keyword>
<comment type="caution">
    <text evidence="13">Lacks conserved residue(s) required for the propagation of feature annotation.</text>
</comment>
<keyword evidence="17" id="KW-1185">Reference proteome</keyword>
<evidence type="ECO:0000256" key="5">
    <source>
        <dbReference type="ARBA" id="ARBA00022483"/>
    </source>
</evidence>
<feature type="compositionally biased region" description="Low complexity" evidence="14">
    <location>
        <begin position="275"/>
        <end position="287"/>
    </location>
</feature>
<evidence type="ECO:0000256" key="1">
    <source>
        <dbReference type="ARBA" id="ARBA00004477"/>
    </source>
</evidence>
<dbReference type="GO" id="GO:0000145">
    <property type="term" value="C:exocyst"/>
    <property type="evidence" value="ECO:0007669"/>
    <property type="project" value="InterPro"/>
</dbReference>
<evidence type="ECO:0000313" key="16">
    <source>
        <dbReference type="EMBL" id="OMJ10302.1"/>
    </source>
</evidence>
<organism evidence="16 17">
    <name type="scientific">Smittium culicis</name>
    <dbReference type="NCBI Taxonomy" id="133412"/>
    <lineage>
        <taxon>Eukaryota</taxon>
        <taxon>Fungi</taxon>
        <taxon>Fungi incertae sedis</taxon>
        <taxon>Zoopagomycota</taxon>
        <taxon>Kickxellomycotina</taxon>
        <taxon>Harpellomycetes</taxon>
        <taxon>Harpellales</taxon>
        <taxon>Legeriomycetaceae</taxon>
        <taxon>Smittium</taxon>
    </lineage>
</organism>
<keyword evidence="7 13" id="KW-0256">Endoplasmic reticulum</keyword>
<comment type="similarity">
    <text evidence="2 13">Belongs to the ERD2 family.</text>
</comment>
<dbReference type="Pfam" id="PF00810">
    <property type="entry name" value="ER_lumen_recept"/>
    <property type="match status" value="1"/>
</dbReference>
<evidence type="ECO:0000256" key="12">
    <source>
        <dbReference type="ARBA" id="ARBA00023170"/>
    </source>
</evidence>
<evidence type="ECO:0000256" key="11">
    <source>
        <dbReference type="ARBA" id="ARBA00023136"/>
    </source>
</evidence>
<feature type="region of interest" description="Disordered" evidence="14">
    <location>
        <begin position="896"/>
        <end position="915"/>
    </location>
</feature>
<dbReference type="Pfam" id="PF15469">
    <property type="entry name" value="Sec5"/>
    <property type="match status" value="1"/>
</dbReference>
<evidence type="ECO:0000256" key="6">
    <source>
        <dbReference type="ARBA" id="ARBA00022692"/>
    </source>
</evidence>
<evidence type="ECO:0000256" key="7">
    <source>
        <dbReference type="ARBA" id="ARBA00022824"/>
    </source>
</evidence>
<keyword evidence="8" id="KW-0931">ER-Golgi transport</keyword>
<feature type="transmembrane region" description="Helical" evidence="13">
    <location>
        <begin position="62"/>
        <end position="78"/>
    </location>
</feature>
<dbReference type="OrthoDB" id="26242at2759"/>
<dbReference type="GO" id="GO:0006887">
    <property type="term" value="P:exocytosis"/>
    <property type="evidence" value="ECO:0007669"/>
    <property type="project" value="UniProtKB-KW"/>
</dbReference>
<evidence type="ECO:0000256" key="8">
    <source>
        <dbReference type="ARBA" id="ARBA00022892"/>
    </source>
</evidence>